<evidence type="ECO:0000256" key="13">
    <source>
        <dbReference type="ARBA" id="ARBA00046087"/>
    </source>
</evidence>
<evidence type="ECO:0000256" key="5">
    <source>
        <dbReference type="ARBA" id="ARBA00022737"/>
    </source>
</evidence>
<evidence type="ECO:0000256" key="17">
    <source>
        <dbReference type="ARBA" id="ARBA00048581"/>
    </source>
</evidence>
<evidence type="ECO:0000256" key="9">
    <source>
        <dbReference type="ARBA" id="ARBA00023136"/>
    </source>
</evidence>
<evidence type="ECO:0000256" key="19">
    <source>
        <dbReference type="ARBA" id="ARBA00048998"/>
    </source>
</evidence>
<evidence type="ECO:0000256" key="16">
    <source>
        <dbReference type="ARBA" id="ARBA00048303"/>
    </source>
</evidence>
<keyword evidence="8" id="KW-0496">Mitochondrion</keyword>
<comment type="catalytic activity">
    <reaction evidence="19">
        <text>hexanedioate(in) + 2-oxoglutarate(out) = hexanedioate(out) + 2-oxoglutarate(in)</text>
        <dbReference type="Rhea" id="RHEA:71743"/>
        <dbReference type="ChEBI" id="CHEBI:16810"/>
        <dbReference type="ChEBI" id="CHEBI:17128"/>
    </reaction>
</comment>
<comment type="catalytic activity">
    <reaction evidence="14">
        <text>heptanedioate(in) + 2-oxoglutarate(out) = heptanedioate(out) + 2-oxoglutarate(in)</text>
        <dbReference type="Rhea" id="RHEA:71759"/>
        <dbReference type="ChEBI" id="CHEBI:16810"/>
        <dbReference type="ChEBI" id="CHEBI:36165"/>
    </reaction>
</comment>
<organism evidence="24">
    <name type="scientific">Harpegnathos saltator</name>
    <name type="common">Jerdon's jumping ant</name>
    <dbReference type="NCBI Taxonomy" id="610380"/>
    <lineage>
        <taxon>Eukaryota</taxon>
        <taxon>Metazoa</taxon>
        <taxon>Ecdysozoa</taxon>
        <taxon>Arthropoda</taxon>
        <taxon>Hexapoda</taxon>
        <taxon>Insecta</taxon>
        <taxon>Pterygota</taxon>
        <taxon>Neoptera</taxon>
        <taxon>Endopterygota</taxon>
        <taxon>Hymenoptera</taxon>
        <taxon>Apocrita</taxon>
        <taxon>Aculeata</taxon>
        <taxon>Formicoidea</taxon>
        <taxon>Formicidae</taxon>
        <taxon>Ponerinae</taxon>
        <taxon>Ponerini</taxon>
        <taxon>Harpegnathos</taxon>
    </lineage>
</organism>
<evidence type="ECO:0000256" key="18">
    <source>
        <dbReference type="ARBA" id="ARBA00048920"/>
    </source>
</evidence>
<dbReference type="SUPFAM" id="SSF103506">
    <property type="entry name" value="Mitochondrial carrier"/>
    <property type="match status" value="1"/>
</dbReference>
<dbReference type="Proteomes" id="UP000008237">
    <property type="component" value="Unassembled WGS sequence"/>
</dbReference>
<comment type="catalytic activity">
    <reaction evidence="10">
        <text>2-oxoadipate(in) + 2-oxoglutarate(out) = 2-oxoadipate(out) + 2-oxoglutarate(in)</text>
        <dbReference type="Rhea" id="RHEA:71739"/>
        <dbReference type="ChEBI" id="CHEBI:16810"/>
        <dbReference type="ChEBI" id="CHEBI:57499"/>
    </reaction>
</comment>
<dbReference type="InParanoid" id="E2BU58"/>
<evidence type="ECO:0000313" key="24">
    <source>
        <dbReference type="Proteomes" id="UP000008237"/>
    </source>
</evidence>
<proteinExistence type="inferred from homology"/>
<evidence type="ECO:0000256" key="7">
    <source>
        <dbReference type="ARBA" id="ARBA00022989"/>
    </source>
</evidence>
<evidence type="ECO:0000256" key="3">
    <source>
        <dbReference type="ARBA" id="ARBA00022448"/>
    </source>
</evidence>
<evidence type="ECO:0000256" key="8">
    <source>
        <dbReference type="ARBA" id="ARBA00023128"/>
    </source>
</evidence>
<keyword evidence="9 20" id="KW-0472">Membrane</keyword>
<comment type="catalytic activity">
    <reaction evidence="18">
        <text>glutarate(in) + 2-oxoglutarate(out) = glutarate(out) + 2-oxoglutarate(in)</text>
        <dbReference type="Rhea" id="RHEA:71751"/>
        <dbReference type="ChEBI" id="CHEBI:16810"/>
        <dbReference type="ChEBI" id="CHEBI:30921"/>
    </reaction>
</comment>
<comment type="similarity">
    <text evidence="2 21">Belongs to the mitochondrial carrier (TC 2.A.29) family.</text>
</comment>
<evidence type="ECO:0000256" key="15">
    <source>
        <dbReference type="ARBA" id="ARBA00048003"/>
    </source>
</evidence>
<dbReference type="GO" id="GO:0005743">
    <property type="term" value="C:mitochondrial inner membrane"/>
    <property type="evidence" value="ECO:0007669"/>
    <property type="project" value="UniProtKB-SubCell"/>
</dbReference>
<dbReference type="EMBL" id="GL450581">
    <property type="protein sequence ID" value="EFN80775.1"/>
    <property type="molecule type" value="Genomic_DNA"/>
</dbReference>
<dbReference type="STRING" id="610380.E2BU58"/>
<feature type="transmembrane region" description="Helical" evidence="22">
    <location>
        <begin position="72"/>
        <end position="93"/>
    </location>
</feature>
<keyword evidence="6" id="KW-0999">Mitochondrion inner membrane</keyword>
<evidence type="ECO:0000256" key="11">
    <source>
        <dbReference type="ARBA" id="ARBA00039747"/>
    </source>
</evidence>
<gene>
    <name evidence="23" type="ORF">EAI_06305</name>
</gene>
<keyword evidence="24" id="KW-1185">Reference proteome</keyword>
<evidence type="ECO:0000256" key="2">
    <source>
        <dbReference type="ARBA" id="ARBA00006375"/>
    </source>
</evidence>
<comment type="subcellular location">
    <subcellularLocation>
        <location evidence="1">Mitochondrion inner membrane</location>
        <topology evidence="1">Multi-pass membrane protein</topology>
    </subcellularLocation>
</comment>
<keyword evidence="5" id="KW-0677">Repeat</keyword>
<accession>E2BU58</accession>
<dbReference type="Pfam" id="PF00153">
    <property type="entry name" value="Mito_carr"/>
    <property type="match status" value="1"/>
</dbReference>
<dbReference type="PANTHER" id="PTHR46356:SF1">
    <property type="entry name" value="MITOCHONDRIAL 2-OXODICARBOXYLATE CARRIER"/>
    <property type="match status" value="1"/>
</dbReference>
<dbReference type="InterPro" id="IPR051752">
    <property type="entry name" value="Mito_2-oxodicarb_carrier"/>
</dbReference>
<dbReference type="PANTHER" id="PTHR46356">
    <property type="entry name" value="MITOCHONDRIAL 2-OXODICARBOXYLATE CARRIER"/>
    <property type="match status" value="1"/>
</dbReference>
<evidence type="ECO:0000313" key="23">
    <source>
        <dbReference type="EMBL" id="EFN80775.1"/>
    </source>
</evidence>
<name>E2BU58_HARSA</name>
<dbReference type="Gene3D" id="1.50.40.10">
    <property type="entry name" value="Mitochondrial carrier domain"/>
    <property type="match status" value="1"/>
</dbReference>
<sequence>MHPMDLVKTRFQLQVKTTKLDPSYYTGIYDCMNKMYKTEGLPAFWKGILPPIIVETPKRAVKFFTFEQYKQFFLFGASAPTPLVTTVIQLLFYEFINKIYTSLYHYRHFHALVFSPV</sequence>
<evidence type="ECO:0000256" key="14">
    <source>
        <dbReference type="ARBA" id="ARBA00047537"/>
    </source>
</evidence>
<dbReference type="InterPro" id="IPR023395">
    <property type="entry name" value="MCP_dom_sf"/>
</dbReference>
<evidence type="ECO:0000256" key="4">
    <source>
        <dbReference type="ARBA" id="ARBA00022692"/>
    </source>
</evidence>
<dbReference type="OrthoDB" id="434783at2759"/>
<evidence type="ECO:0000256" key="22">
    <source>
        <dbReference type="SAM" id="Phobius"/>
    </source>
</evidence>
<protein>
    <recommendedName>
        <fullName evidence="11">Mitochondrial 2-oxodicarboxylate carrier</fullName>
    </recommendedName>
    <alternativeName>
        <fullName evidence="12">Solute carrier family 25 member 21</fullName>
    </alternativeName>
</protein>
<dbReference type="AlphaFoldDB" id="E2BU58"/>
<comment type="catalytic activity">
    <reaction evidence="17">
        <text>2-oxoheptanedioate(in) + 2-oxoglutarate(out) = 2-oxoheptanedioate(out) + 2-oxoglutarate(in)</text>
        <dbReference type="Rhea" id="RHEA:71755"/>
        <dbReference type="ChEBI" id="CHEBI:16810"/>
        <dbReference type="ChEBI" id="CHEBI:72701"/>
    </reaction>
</comment>
<dbReference type="PROSITE" id="PS50920">
    <property type="entry name" value="SOLCAR"/>
    <property type="match status" value="1"/>
</dbReference>
<comment type="catalytic activity">
    <reaction evidence="15">
        <text>citrate(in) + 2-oxoglutarate(out) = citrate(out) + 2-oxoglutarate(in)</text>
        <dbReference type="Rhea" id="RHEA:71763"/>
        <dbReference type="ChEBI" id="CHEBI:16810"/>
        <dbReference type="ChEBI" id="CHEBI:16947"/>
    </reaction>
</comment>
<evidence type="ECO:0000256" key="6">
    <source>
        <dbReference type="ARBA" id="ARBA00022792"/>
    </source>
</evidence>
<keyword evidence="7 22" id="KW-1133">Transmembrane helix</keyword>
<keyword evidence="4 20" id="KW-0812">Transmembrane</keyword>
<feature type="repeat" description="Solcar" evidence="20">
    <location>
        <begin position="1"/>
        <end position="72"/>
    </location>
</feature>
<keyword evidence="3 21" id="KW-0813">Transport</keyword>
<evidence type="ECO:0000256" key="10">
    <source>
        <dbReference type="ARBA" id="ARBA00036018"/>
    </source>
</evidence>
<evidence type="ECO:0000256" key="12">
    <source>
        <dbReference type="ARBA" id="ARBA00041874"/>
    </source>
</evidence>
<comment type="function">
    <text evidence="13">Transports dicarboxylates across the inner membranes of mitochondria by a counter-exchange mechanism. Can transport 2-oxoadipate (2-oxohexanedioate), 2-oxoglutarate, adipate (hexanedioate), glutarate, and to a lesser extent, pimelate (heptanedioate), 2-oxopimelate (2-oxoheptanedioate), 2-aminoadipate (2-aminohexanedioate), oxaloacetate, and citrate. Plays a central role in catabolism of lysine, hydroxylysine, and tryptophan, by transporting common metabolite intermediates (such as 2-oxoadipate) into the mitochondria, where it is converted into acetyl-CoA and can enter the citric acid (TCA) cycle.</text>
</comment>
<reference evidence="23 24" key="1">
    <citation type="journal article" date="2010" name="Science">
        <title>Genomic comparison of the ants Camponotus floridanus and Harpegnathos saltator.</title>
        <authorList>
            <person name="Bonasio R."/>
            <person name="Zhang G."/>
            <person name="Ye C."/>
            <person name="Mutti N.S."/>
            <person name="Fang X."/>
            <person name="Qin N."/>
            <person name="Donahue G."/>
            <person name="Yang P."/>
            <person name="Li Q."/>
            <person name="Li C."/>
            <person name="Zhang P."/>
            <person name="Huang Z."/>
            <person name="Berger S.L."/>
            <person name="Reinberg D."/>
            <person name="Wang J."/>
            <person name="Liebig J."/>
        </authorList>
    </citation>
    <scope>NUCLEOTIDE SEQUENCE [LARGE SCALE GENOMIC DNA]</scope>
    <source>
        <strain evidence="23 24">R22 G/1</strain>
    </source>
</reference>
<evidence type="ECO:0000256" key="20">
    <source>
        <dbReference type="PROSITE-ProRule" id="PRU00282"/>
    </source>
</evidence>
<evidence type="ECO:0000256" key="21">
    <source>
        <dbReference type="RuleBase" id="RU000488"/>
    </source>
</evidence>
<dbReference type="InterPro" id="IPR018108">
    <property type="entry name" value="MCP_transmembrane"/>
</dbReference>
<evidence type="ECO:0000256" key="1">
    <source>
        <dbReference type="ARBA" id="ARBA00004448"/>
    </source>
</evidence>
<comment type="catalytic activity">
    <reaction evidence="16">
        <text>L-2-aminoadipate(in) + 2-oxoglutarate(out) = L-2-aminoadipate(out) + 2-oxoglutarate(in)</text>
        <dbReference type="Rhea" id="RHEA:71747"/>
        <dbReference type="ChEBI" id="CHEBI:16810"/>
        <dbReference type="ChEBI" id="CHEBI:58672"/>
    </reaction>
</comment>